<proteinExistence type="predicted"/>
<dbReference type="Gene3D" id="3.90.1580.10">
    <property type="entry name" value="paralog of FGE (formylglycine-generating enzyme)"/>
    <property type="match status" value="1"/>
</dbReference>
<evidence type="ECO:0000313" key="4">
    <source>
        <dbReference type="EMBL" id="KJY95992.1"/>
    </source>
</evidence>
<dbReference type="Pfam" id="PF08308">
    <property type="entry name" value="PEGA"/>
    <property type="match status" value="3"/>
</dbReference>
<feature type="domain" description="PEGA" evidence="3">
    <location>
        <begin position="323"/>
        <end position="386"/>
    </location>
</feature>
<dbReference type="PANTHER" id="PTHR36194:SF1">
    <property type="entry name" value="S-LAYER-LIKE PROTEIN"/>
    <property type="match status" value="1"/>
</dbReference>
<feature type="domain" description="PEGA" evidence="3">
    <location>
        <begin position="185"/>
        <end position="252"/>
    </location>
</feature>
<evidence type="ECO:0008006" key="6">
    <source>
        <dbReference type="Google" id="ProtNLM"/>
    </source>
</evidence>
<keyword evidence="5" id="KW-1185">Reference proteome</keyword>
<dbReference type="GeneID" id="58230380"/>
<evidence type="ECO:0000313" key="5">
    <source>
        <dbReference type="Proteomes" id="UP000033664"/>
    </source>
</evidence>
<dbReference type="eggNOG" id="COG1262">
    <property type="taxonomic scope" value="Bacteria"/>
</dbReference>
<name>A0A0F4PKS8_9GAMM</name>
<evidence type="ECO:0000259" key="2">
    <source>
        <dbReference type="Pfam" id="PF03781"/>
    </source>
</evidence>
<reference evidence="4 5" key="1">
    <citation type="journal article" date="2015" name="BMC Genomics">
        <title>Genome mining reveals unlocked bioactive potential of marine Gram-negative bacteria.</title>
        <authorList>
            <person name="Machado H."/>
            <person name="Sonnenschein E.C."/>
            <person name="Melchiorsen J."/>
            <person name="Gram L."/>
        </authorList>
    </citation>
    <scope>NUCLEOTIDE SEQUENCE [LARGE SCALE GENOMIC DNA]</scope>
    <source>
        <strain evidence="4 5">S3137</strain>
    </source>
</reference>
<dbReference type="InterPro" id="IPR016187">
    <property type="entry name" value="CTDL_fold"/>
</dbReference>
<accession>A0A0F4PKS8</accession>
<dbReference type="OrthoDB" id="9768004at2"/>
<dbReference type="AlphaFoldDB" id="A0A0F4PKS8"/>
<dbReference type="SUPFAM" id="SSF56436">
    <property type="entry name" value="C-type lectin-like"/>
    <property type="match status" value="1"/>
</dbReference>
<feature type="domain" description="PEGA" evidence="3">
    <location>
        <begin position="130"/>
        <end position="177"/>
    </location>
</feature>
<comment type="caution">
    <text evidence="4">The sequence shown here is derived from an EMBL/GenBank/DDBJ whole genome shotgun (WGS) entry which is preliminary data.</text>
</comment>
<dbReference type="EMBL" id="JXXZ01000020">
    <property type="protein sequence ID" value="KJY95992.1"/>
    <property type="molecule type" value="Genomic_DNA"/>
</dbReference>
<dbReference type="InterPro" id="IPR005532">
    <property type="entry name" value="SUMF_dom"/>
</dbReference>
<dbReference type="InterPro" id="IPR013229">
    <property type="entry name" value="PEGA"/>
</dbReference>
<dbReference type="Pfam" id="PF03781">
    <property type="entry name" value="FGE-sulfatase"/>
    <property type="match status" value="1"/>
</dbReference>
<gene>
    <name evidence="4" type="ORF">TW72_17940</name>
</gene>
<evidence type="ECO:0000256" key="1">
    <source>
        <dbReference type="SAM" id="Phobius"/>
    </source>
</evidence>
<dbReference type="InterPro" id="IPR042095">
    <property type="entry name" value="SUMF_sf"/>
</dbReference>
<keyword evidence="1" id="KW-1133">Transmembrane helix</keyword>
<keyword evidence="1" id="KW-0812">Transmembrane</keyword>
<feature type="domain" description="Sulfatase-modifying factor enzyme-like" evidence="2">
    <location>
        <begin position="417"/>
        <end position="659"/>
    </location>
</feature>
<protein>
    <recommendedName>
        <fullName evidence="6">PEGA domain-containing protein</fullName>
    </recommendedName>
</protein>
<dbReference type="PATRIC" id="fig|151081.8.peg.2114"/>
<dbReference type="PANTHER" id="PTHR36194">
    <property type="entry name" value="S-LAYER-LIKE PROTEIN"/>
    <property type="match status" value="1"/>
</dbReference>
<dbReference type="Proteomes" id="UP000033664">
    <property type="component" value="Unassembled WGS sequence"/>
</dbReference>
<evidence type="ECO:0000259" key="3">
    <source>
        <dbReference type="Pfam" id="PF08308"/>
    </source>
</evidence>
<feature type="transmembrane region" description="Helical" evidence="1">
    <location>
        <begin position="16"/>
        <end position="39"/>
    </location>
</feature>
<organism evidence="4 5">
    <name type="scientific">Pseudoalteromonas ruthenica</name>
    <dbReference type="NCBI Taxonomy" id="151081"/>
    <lineage>
        <taxon>Bacteria</taxon>
        <taxon>Pseudomonadati</taxon>
        <taxon>Pseudomonadota</taxon>
        <taxon>Gammaproteobacteria</taxon>
        <taxon>Alteromonadales</taxon>
        <taxon>Pseudoalteromonadaceae</taxon>
        <taxon>Pseudoalteromonas</taxon>
    </lineage>
</organism>
<dbReference type="RefSeq" id="WP_045979533.1">
    <property type="nucleotide sequence ID" value="NZ_JXXY01000009.1"/>
</dbReference>
<sequence length="662" mass="73242">MSDLDAQLKQRQKSTLLPMLIGALLALLLALTVVVYLFVVKGHTIKVSPEPAAQQAQFKVTSGMGWLSDNVLYRLASDVSVQVSSPTYYDHAQQITATTASVVEVELKPKPGTLAAKVSVPFAEHTLWVVDGQLMGKGAAISEPLEQGQYQLSIENPYYQRWQKRIELERAQTLTLEPLLKPIKGALNVASVPSGADVYVNDQLQGQTPFSLSVSGGVYQLTVQKQGYRDSTEELEVTEQYPSVERNYQLEAQQATLAFTLQPSGGSLFVNGQLVSETELSVDANTMHSVRYVKPGFYSFNSKVILPPQAHKVYPITLKPEQGKVTITSNVQAQVYIDEQPVAATPLTTTLPALAHDVKVAKPGYRAVHKKLTPSAEHPTTMHVELLTEFDARRREGRPLFVSTLGIDMKRFSMDAFTMGSPQNEIGRKRNEFPVKVDFSRTVWVSAHEISEAQFSAFANDVAPSSLPVSNISWLRALQYCNWLSEQEALTPYYRIANNQLLGINPQARGYRLLTEAEWEWLAKKAKRARATKYVWGDSERIPRDAGNFADSSLKGQQPFYFANYQDGFANKAPVGSFRADKAGLYDLAGNVSEWVFDSSSYVTPDLSKVHIDYTGPRSTGNPIAKGGNYLSGRMQSLRGAVKIISDGPSATIGFRIARYER</sequence>
<keyword evidence="1" id="KW-0472">Membrane</keyword>